<accession>A0A6A5BL46</accession>
<dbReference type="Proteomes" id="UP000444721">
    <property type="component" value="Unassembled WGS sequence"/>
</dbReference>
<keyword evidence="4" id="KW-1185">Reference proteome</keyword>
<keyword evidence="2" id="KW-0472">Membrane</keyword>
<feature type="region of interest" description="Disordered" evidence="1">
    <location>
        <begin position="779"/>
        <end position="798"/>
    </location>
</feature>
<feature type="compositionally biased region" description="Low complexity" evidence="1">
    <location>
        <begin position="88"/>
        <end position="102"/>
    </location>
</feature>
<gene>
    <name evidence="3" type="ORF">FDP41_008303</name>
</gene>
<proteinExistence type="predicted"/>
<feature type="region of interest" description="Disordered" evidence="1">
    <location>
        <begin position="214"/>
        <end position="272"/>
    </location>
</feature>
<feature type="compositionally biased region" description="Acidic residues" evidence="1">
    <location>
        <begin position="243"/>
        <end position="269"/>
    </location>
</feature>
<organism evidence="3 4">
    <name type="scientific">Naegleria fowleri</name>
    <name type="common">Brain eating amoeba</name>
    <dbReference type="NCBI Taxonomy" id="5763"/>
    <lineage>
        <taxon>Eukaryota</taxon>
        <taxon>Discoba</taxon>
        <taxon>Heterolobosea</taxon>
        <taxon>Tetramitia</taxon>
        <taxon>Eutetramitia</taxon>
        <taxon>Vahlkampfiidae</taxon>
        <taxon>Naegleria</taxon>
    </lineage>
</organism>
<feature type="compositionally biased region" description="Polar residues" evidence="1">
    <location>
        <begin position="65"/>
        <end position="75"/>
    </location>
</feature>
<evidence type="ECO:0000313" key="4">
    <source>
        <dbReference type="Proteomes" id="UP000444721"/>
    </source>
</evidence>
<evidence type="ECO:0000256" key="1">
    <source>
        <dbReference type="SAM" id="MobiDB-lite"/>
    </source>
</evidence>
<keyword evidence="2" id="KW-1133">Transmembrane helix</keyword>
<name>A0A6A5BL46_NAEFO</name>
<keyword evidence="2" id="KW-0812">Transmembrane</keyword>
<feature type="compositionally biased region" description="Low complexity" evidence="1">
    <location>
        <begin position="224"/>
        <end position="242"/>
    </location>
</feature>
<feature type="region of interest" description="Disordered" evidence="1">
    <location>
        <begin position="1"/>
        <end position="104"/>
    </location>
</feature>
<comment type="caution">
    <text evidence="3">The sequence shown here is derived from an EMBL/GenBank/DDBJ whole genome shotgun (WGS) entry which is preliminary data.</text>
</comment>
<reference evidence="3 4" key="1">
    <citation type="journal article" date="2019" name="Sci. Rep.">
        <title>Nanopore sequencing improves the draft genome of the human pathogenic amoeba Naegleria fowleri.</title>
        <authorList>
            <person name="Liechti N."/>
            <person name="Schurch N."/>
            <person name="Bruggmann R."/>
            <person name="Wittwer M."/>
        </authorList>
    </citation>
    <scope>NUCLEOTIDE SEQUENCE [LARGE SCALE GENOMIC DNA]</scope>
    <source>
        <strain evidence="3 4">ATCC 30894</strain>
    </source>
</reference>
<dbReference type="VEuPathDB" id="AmoebaDB:FDP41_008303"/>
<dbReference type="RefSeq" id="XP_044558312.1">
    <property type="nucleotide sequence ID" value="XM_044712143.1"/>
</dbReference>
<dbReference type="GeneID" id="68115521"/>
<protein>
    <submittedName>
        <fullName evidence="3">Uncharacterized protein</fullName>
    </submittedName>
</protein>
<feature type="transmembrane region" description="Helical" evidence="2">
    <location>
        <begin position="750"/>
        <end position="774"/>
    </location>
</feature>
<dbReference type="AlphaFoldDB" id="A0A6A5BL46"/>
<feature type="compositionally biased region" description="Low complexity" evidence="1">
    <location>
        <begin position="558"/>
        <end position="574"/>
    </location>
</feature>
<feature type="region of interest" description="Disordered" evidence="1">
    <location>
        <begin position="558"/>
        <end position="578"/>
    </location>
</feature>
<dbReference type="Gene3D" id="1.20.1280.50">
    <property type="match status" value="1"/>
</dbReference>
<dbReference type="VEuPathDB" id="AmoebaDB:NF0002330"/>
<dbReference type="EMBL" id="VFQX01000060">
    <property type="protein sequence ID" value="KAF0973599.1"/>
    <property type="molecule type" value="Genomic_DNA"/>
</dbReference>
<sequence>MKVTTTTTPPDVATTSMDHQNDDDKPLHPLHQKHPSSNLLVHRSFMIISNNKNDRDHHEEKEPSTDWTIQSSSDDPCSVRRSHRRSESFSSPLSPDQSPPKSDFQIIDHHSVIGDHHQLPQQEQWKQQREQEQLCKGDLNFSLSSSSSSMSTSDLSSPSLLSILGEWMKKNTHIGGAGSHNNATTTATTGTNTFAVSGEEEEEEEEWMMKLSTRSFGGGDEKQNSNSSNSCSSPFESQTFSIETEESIEYEEEELPLGSEDLDHEENQEEISSREMVTCFREDSLQSIKKEVQSTRRIEKRRTVERIFRDDPCGNVVEESEELLRSGFSKFGSLLRLLKELMYEAKEQLMHEWDENGRYLFNYYYQQLASSSEEELNPSHLSKLFRAVTPQTIQPLIFGLVNITNRLLSLKTTAITNNSHDLSILSNSSNKFHTNNPHSFALVRQKRHHIKELPREILENIFSFLFQKGGISNKFSSTSMNSLCEEDFLSPFARANIFSVLLTCREWYEVVTESTQFWRERVIRLSFHLKRKESHDMNSASLLFENGTTFRLQSSQQQFQKSQQCQKPQQPQEIQKSRRKVTFALSPSTLNHGNHLESSFVNSPPNSIMRKVHMMTCNPHQQDPPLTHISVHSQKKALLDETLLDLDLKMKRFHTDHPKRAKQFYFFYWLSLLRQVQEQQARKHENSILQVSSLFHDEDDDDIETTATAQVSSQQQASGGVLTTTNRMMMHHQRNAFLSSRLRFQNGVEIVFVLIVGLFFVWQWLGLLVFGGIFSKSNSRSGRGGNKIVSSHKRRLIH</sequence>
<dbReference type="OrthoDB" id="10575767at2759"/>
<feature type="compositionally biased region" description="Low complexity" evidence="1">
    <location>
        <begin position="1"/>
        <end position="15"/>
    </location>
</feature>
<evidence type="ECO:0000313" key="3">
    <source>
        <dbReference type="EMBL" id="KAF0973599.1"/>
    </source>
</evidence>
<dbReference type="VEuPathDB" id="AmoebaDB:NfTy_090660"/>
<feature type="compositionally biased region" description="Basic and acidic residues" evidence="1">
    <location>
        <begin position="52"/>
        <end position="64"/>
    </location>
</feature>
<evidence type="ECO:0000256" key="2">
    <source>
        <dbReference type="SAM" id="Phobius"/>
    </source>
</evidence>